<reference evidence="2" key="1">
    <citation type="journal article" date="2021" name="ISME J.">
        <title>Evolutionary origin and ecological implication of a unique nif island in free-living Bradyrhizobium lineages.</title>
        <authorList>
            <person name="Tao J."/>
        </authorList>
    </citation>
    <scope>NUCLEOTIDE SEQUENCE [LARGE SCALE GENOMIC DNA]</scope>
    <source>
        <strain evidence="2">SZCCT0094</strain>
    </source>
</reference>
<organism evidence="1 2">
    <name type="scientific">Bradyrhizobium denitrificans</name>
    <dbReference type="NCBI Taxonomy" id="2734912"/>
    <lineage>
        <taxon>Bacteria</taxon>
        <taxon>Pseudomonadati</taxon>
        <taxon>Pseudomonadota</taxon>
        <taxon>Alphaproteobacteria</taxon>
        <taxon>Hyphomicrobiales</taxon>
        <taxon>Nitrobacteraceae</taxon>
        <taxon>Bradyrhizobium</taxon>
    </lineage>
</organism>
<protein>
    <submittedName>
        <fullName evidence="1">Uncharacterized protein</fullName>
    </submittedName>
</protein>
<dbReference type="Proteomes" id="UP001314635">
    <property type="component" value="Unassembled WGS sequence"/>
</dbReference>
<dbReference type="PANTHER" id="PTHR46580:SF2">
    <property type="entry name" value="MAM DOMAIN-CONTAINING PROTEIN"/>
    <property type="match status" value="1"/>
</dbReference>
<accession>A0ABS5G6E6</accession>
<gene>
    <name evidence="1" type="ORF">JQ619_13970</name>
</gene>
<dbReference type="InterPro" id="IPR011049">
    <property type="entry name" value="Serralysin-like_metalloprot_C"/>
</dbReference>
<name>A0ABS5G6E6_9BRAD</name>
<evidence type="ECO:0000313" key="1">
    <source>
        <dbReference type="EMBL" id="MBR1136880.1"/>
    </source>
</evidence>
<proteinExistence type="predicted"/>
<dbReference type="RefSeq" id="WP_172237031.1">
    <property type="nucleotide sequence ID" value="NZ_JABFDP010000014.1"/>
</dbReference>
<keyword evidence="2" id="KW-1185">Reference proteome</keyword>
<dbReference type="EMBL" id="JAFCLK010000011">
    <property type="protein sequence ID" value="MBR1136880.1"/>
    <property type="molecule type" value="Genomic_DNA"/>
</dbReference>
<dbReference type="Gene3D" id="2.150.10.10">
    <property type="entry name" value="Serralysin-like metalloprotease, C-terminal"/>
    <property type="match status" value="1"/>
</dbReference>
<sequence length="506" mass="53531">MSIRKVDLNGDGISDLILQDETTGDVTTLLMQNGAPVSTITYHVAETYPSTYKITGFGDFDGSGTTDVLFHSLSNDIAIDWLTGANGVVVGNPSYNWMRAGYDVVGTGDYSADGKSDLLWRGETDGQLMMWQMNSSYIKAYTSLGQIPTSYSIVDGASDFTGDGKSDILFRGMDDGQTTLWAMNGSEIAQRIDFGKIPTSVSLLDTKADLNADGTHDLLWYDHDSGNVVEWLMHDGHPTVSIIGNVSPSAHATLISADGDYNGDGISDLLWNVGGNLVTWTMNIQGGIFSVDYVHDSNGNQVLLGATQIVEDAVDTFDGSGRSSLVIRDTSSGTAQVLSMLGPTATNVTTINAGPNSTVANGAGSGVVINADQSHAYYGTDGSDTFVIQSGGATVTGGAGDNLFHVSGFNWGATITDFKPNADQLVLDHTAFINAVGAPVYDPGVVSFTSGTAGPEVGDARYQFYYQATTGQLWYAEPFGSVANQYELIATLQNHPTLSSHDILLA</sequence>
<dbReference type="SUPFAM" id="SSF69318">
    <property type="entry name" value="Integrin alpha N-terminal domain"/>
    <property type="match status" value="1"/>
</dbReference>
<dbReference type="PANTHER" id="PTHR46580">
    <property type="entry name" value="SENSOR KINASE-RELATED"/>
    <property type="match status" value="1"/>
</dbReference>
<dbReference type="SUPFAM" id="SSF51120">
    <property type="entry name" value="beta-Roll"/>
    <property type="match status" value="1"/>
</dbReference>
<evidence type="ECO:0000313" key="2">
    <source>
        <dbReference type="Proteomes" id="UP001314635"/>
    </source>
</evidence>
<comment type="caution">
    <text evidence="1">The sequence shown here is derived from an EMBL/GenBank/DDBJ whole genome shotgun (WGS) entry which is preliminary data.</text>
</comment>
<dbReference type="InterPro" id="IPR028994">
    <property type="entry name" value="Integrin_alpha_N"/>
</dbReference>